<feature type="signal peptide" evidence="1">
    <location>
        <begin position="1"/>
        <end position="21"/>
    </location>
</feature>
<proteinExistence type="predicted"/>
<reference evidence="2" key="1">
    <citation type="submission" date="2021-05" db="EMBL/GenBank/DDBJ databases">
        <title>Energy efficiency and biological interactions define the core microbiome of deep oligotrophic groundwater.</title>
        <authorList>
            <person name="Mehrshad M."/>
            <person name="Lopez-Fernandez M."/>
            <person name="Bell E."/>
            <person name="Bernier-Latmani R."/>
            <person name="Bertilsson S."/>
            <person name="Dopson M."/>
        </authorList>
    </citation>
    <scope>NUCLEOTIDE SEQUENCE</scope>
    <source>
        <strain evidence="2">Modern_marine.mb.64</strain>
    </source>
</reference>
<organism evidence="2 3">
    <name type="scientific">Eiseniibacteriota bacterium</name>
    <dbReference type="NCBI Taxonomy" id="2212470"/>
    <lineage>
        <taxon>Bacteria</taxon>
        <taxon>Candidatus Eiseniibacteriota</taxon>
    </lineage>
</organism>
<dbReference type="AlphaFoldDB" id="A0A948RVY5"/>
<accession>A0A948RVY5</accession>
<evidence type="ECO:0008006" key="4">
    <source>
        <dbReference type="Google" id="ProtNLM"/>
    </source>
</evidence>
<evidence type="ECO:0000313" key="2">
    <source>
        <dbReference type="EMBL" id="MBU2691491.1"/>
    </source>
</evidence>
<dbReference type="PROSITE" id="PS51257">
    <property type="entry name" value="PROKAR_LIPOPROTEIN"/>
    <property type="match status" value="1"/>
</dbReference>
<evidence type="ECO:0000256" key="1">
    <source>
        <dbReference type="SAM" id="SignalP"/>
    </source>
</evidence>
<dbReference type="Proteomes" id="UP000777784">
    <property type="component" value="Unassembled WGS sequence"/>
</dbReference>
<feature type="chain" id="PRO_5037006370" description="Lipocalin-like domain-containing protein" evidence="1">
    <location>
        <begin position="22"/>
        <end position="302"/>
    </location>
</feature>
<dbReference type="EMBL" id="JAHJDP010000065">
    <property type="protein sequence ID" value="MBU2691491.1"/>
    <property type="molecule type" value="Genomic_DNA"/>
</dbReference>
<gene>
    <name evidence="2" type="ORF">KJ970_11240</name>
</gene>
<protein>
    <recommendedName>
        <fullName evidence="4">Lipocalin-like domain-containing protein</fullName>
    </recommendedName>
</protein>
<sequence length="302" mass="33602">MRYFSSAIILLSLLTIVGCSGDGGDGGTNPGHENPANSEVIGVWATSSQYGEHTLYFDENQRWLDVSTTFVSLPDFDPYQPDPVWLVQSGVDGGTYQISAGSITFTYWDDERSESFIFETEDYSTQTKDDDLLTLGSRYYLYESAITELIQDPVPIETIDITTTDNDESFPFNTYSTDGSQWETDFFGTSPVTLLFVSMGGHHLEVRIGDRDWITLGEMIPFDGYRTLGVHAYFNNRDGIWEILADRSEGGVTFTKFDTSQNGIVIVSGTIDGAVLYDTLDFSGESLTLNASFEDLECLVEE</sequence>
<name>A0A948RVY5_UNCEI</name>
<keyword evidence="1" id="KW-0732">Signal</keyword>
<evidence type="ECO:0000313" key="3">
    <source>
        <dbReference type="Proteomes" id="UP000777784"/>
    </source>
</evidence>
<comment type="caution">
    <text evidence="2">The sequence shown here is derived from an EMBL/GenBank/DDBJ whole genome shotgun (WGS) entry which is preliminary data.</text>
</comment>